<reference evidence="1 2" key="1">
    <citation type="submission" date="2017-02" db="EMBL/GenBank/DDBJ databases">
        <title>Complete genome sequences of Mycobacterium kansasii strains isolated from rhesus macaques.</title>
        <authorList>
            <person name="Panda A."/>
            <person name="Nagaraj S."/>
            <person name="Zhao X."/>
            <person name="Tettelin H."/>
            <person name="Detolla L.J."/>
        </authorList>
    </citation>
    <scope>NUCLEOTIDE SEQUENCE [LARGE SCALE GENOMIC DNA]</scope>
    <source>
        <strain evidence="1 2">11-3813</strain>
    </source>
</reference>
<name>A0A1V3X9M6_MYCKA</name>
<evidence type="ECO:0000313" key="2">
    <source>
        <dbReference type="Proteomes" id="UP000189229"/>
    </source>
</evidence>
<dbReference type="Proteomes" id="UP000189229">
    <property type="component" value="Unassembled WGS sequence"/>
</dbReference>
<sequence length="38" mass="3930">MTESLHELRVGVPALADPATGELVNITEVGNESPKSPA</sequence>
<comment type="caution">
    <text evidence="1">The sequence shown here is derived from an EMBL/GenBank/DDBJ whole genome shotgun (WGS) entry which is preliminary data.</text>
</comment>
<dbReference type="AlphaFoldDB" id="A0A1V3X9M6"/>
<dbReference type="EMBL" id="MVBM01000003">
    <property type="protein sequence ID" value="OOK75943.1"/>
    <property type="molecule type" value="Genomic_DNA"/>
</dbReference>
<proteinExistence type="predicted"/>
<accession>A0A1V3X9M6</accession>
<gene>
    <name evidence="1" type="ORF">BZL30_3957</name>
</gene>
<evidence type="ECO:0000313" key="1">
    <source>
        <dbReference type="EMBL" id="OOK75943.1"/>
    </source>
</evidence>
<protein>
    <submittedName>
        <fullName evidence="1">FtsK/SpoIIIE family domain protein</fullName>
    </submittedName>
</protein>
<organism evidence="1 2">
    <name type="scientific">Mycobacterium kansasii</name>
    <dbReference type="NCBI Taxonomy" id="1768"/>
    <lineage>
        <taxon>Bacteria</taxon>
        <taxon>Bacillati</taxon>
        <taxon>Actinomycetota</taxon>
        <taxon>Actinomycetes</taxon>
        <taxon>Mycobacteriales</taxon>
        <taxon>Mycobacteriaceae</taxon>
        <taxon>Mycobacterium</taxon>
    </lineage>
</organism>